<accession>A0ABZ0CMY6</accession>
<name>A0ABZ0CMY6_9BURK</name>
<protein>
    <recommendedName>
        <fullName evidence="3">Transposase</fullName>
    </recommendedName>
</protein>
<dbReference type="Proteomes" id="UP001303946">
    <property type="component" value="Chromosome"/>
</dbReference>
<organism evidence="1 2">
    <name type="scientific">Piscinibacter gummiphilus</name>
    <dbReference type="NCBI Taxonomy" id="946333"/>
    <lineage>
        <taxon>Bacteria</taxon>
        <taxon>Pseudomonadati</taxon>
        <taxon>Pseudomonadota</taxon>
        <taxon>Betaproteobacteria</taxon>
        <taxon>Burkholderiales</taxon>
        <taxon>Sphaerotilaceae</taxon>
        <taxon>Piscinibacter</taxon>
    </lineage>
</organism>
<dbReference type="EMBL" id="CP136336">
    <property type="protein sequence ID" value="WOB06218.1"/>
    <property type="molecule type" value="Genomic_DNA"/>
</dbReference>
<dbReference type="RefSeq" id="WP_316698579.1">
    <property type="nucleotide sequence ID" value="NZ_CP136336.1"/>
</dbReference>
<keyword evidence="2" id="KW-1185">Reference proteome</keyword>
<proteinExistence type="predicted"/>
<evidence type="ECO:0008006" key="3">
    <source>
        <dbReference type="Google" id="ProtNLM"/>
    </source>
</evidence>
<evidence type="ECO:0000313" key="1">
    <source>
        <dbReference type="EMBL" id="WOB06218.1"/>
    </source>
</evidence>
<gene>
    <name evidence="1" type="ORF">RXV79_14925</name>
</gene>
<reference evidence="1 2" key="1">
    <citation type="submission" date="2023-10" db="EMBL/GenBank/DDBJ databases">
        <title>Bacteria for the degradation of biodegradable plastic PBAT(Polybutylene adipate terephthalate).</title>
        <authorList>
            <person name="Weon H.-Y."/>
            <person name="Yeon J."/>
        </authorList>
    </citation>
    <scope>NUCLEOTIDE SEQUENCE [LARGE SCALE GENOMIC DNA]</scope>
    <source>
        <strain evidence="1 2">SBD 7-3</strain>
    </source>
</reference>
<sequence length="50" mass="5928">MHIARSWSLAVADFARERRDKRAIIGEVLKKLRWLKGAVQFAQLIETDWF</sequence>
<evidence type="ECO:0000313" key="2">
    <source>
        <dbReference type="Proteomes" id="UP001303946"/>
    </source>
</evidence>